<reference evidence="1" key="1">
    <citation type="submission" date="2018-05" db="EMBL/GenBank/DDBJ databases">
        <authorList>
            <person name="Lanie J.A."/>
            <person name="Ng W.-L."/>
            <person name="Kazmierczak K.M."/>
            <person name="Andrzejewski T.M."/>
            <person name="Davidsen T.M."/>
            <person name="Wayne K.J."/>
            <person name="Tettelin H."/>
            <person name="Glass J.I."/>
            <person name="Rusch D."/>
            <person name="Podicherti R."/>
            <person name="Tsui H.-C.T."/>
            <person name="Winkler M.E."/>
        </authorList>
    </citation>
    <scope>NUCLEOTIDE SEQUENCE</scope>
</reference>
<dbReference type="InterPro" id="IPR016755">
    <property type="entry name" value="UCP019302"/>
</dbReference>
<sequence length="376" mass="41074">MKSFEENLKSLPTAEKTVLLRLYNERGELVSMIPNIPGRQGSVRVFRHIADKKGVIDFEAAKEGLRIFEEKVEDARNNPGKHQKLELLLGMKSREILRIENVECSCPDLLENLSGQVASAEECEVFIELLNQGKIRAAEKVNNKWEPQPYVIDGVLNYFGTHASERMEGKYWDKIPLKTANYTDEDFEQGGVRYAPGCMVRTGAYIGPKTVIMNLAFVNIGAYIAGEGCMIDGGARVASCAQIGKNVKYGAGSGIEGILEPAGRLASIVEDNVKIGAMCEVTGIIGEGSVIASGVIMASGKKIYDEDTNDFVAPMECVVGEKKFLLPVIPPYRLAVGGSIPNKKGTHNTDAVILKAGDLRDSATMRHFEKQGILYV</sequence>
<protein>
    <recommendedName>
        <fullName evidence="2">Tetrahydrodipicolinate-N-succinyltransferase chain A domain-containing protein</fullName>
    </recommendedName>
</protein>
<organism evidence="1">
    <name type="scientific">marine metagenome</name>
    <dbReference type="NCBI Taxonomy" id="408172"/>
    <lineage>
        <taxon>unclassified sequences</taxon>
        <taxon>metagenomes</taxon>
        <taxon>ecological metagenomes</taxon>
    </lineage>
</organism>
<dbReference type="InterPro" id="IPR037133">
    <property type="entry name" value="THP_succinylTrfase_N_sf"/>
</dbReference>
<evidence type="ECO:0008006" key="2">
    <source>
        <dbReference type="Google" id="ProtNLM"/>
    </source>
</evidence>
<dbReference type="SUPFAM" id="SSF51161">
    <property type="entry name" value="Trimeric LpxA-like enzymes"/>
    <property type="match status" value="1"/>
</dbReference>
<proteinExistence type="predicted"/>
<accession>A0A381NZW3</accession>
<name>A0A381NZW3_9ZZZZ</name>
<dbReference type="Gene3D" id="1.10.166.10">
    <property type="entry name" value="Tetrahydrodipicolinate-N-succinyltransferase, N-terminal domain"/>
    <property type="match status" value="1"/>
</dbReference>
<dbReference type="AlphaFoldDB" id="A0A381NZW3"/>
<gene>
    <name evidence="1" type="ORF">METZ01_LOCUS12583</name>
</gene>
<dbReference type="Gene3D" id="2.160.10.10">
    <property type="entry name" value="Hexapeptide repeat proteins"/>
    <property type="match status" value="1"/>
</dbReference>
<dbReference type="Pfam" id="PF10084">
    <property type="entry name" value="DUF2322"/>
    <property type="match status" value="1"/>
</dbReference>
<evidence type="ECO:0000313" key="1">
    <source>
        <dbReference type="EMBL" id="SUZ59729.1"/>
    </source>
</evidence>
<dbReference type="InterPro" id="IPR011004">
    <property type="entry name" value="Trimer_LpxA-like_sf"/>
</dbReference>
<dbReference type="EMBL" id="UINC01000696">
    <property type="protein sequence ID" value="SUZ59729.1"/>
    <property type="molecule type" value="Genomic_DNA"/>
</dbReference>